<sequence length="61" mass="7193">MEDEKTIIRNRIEEALDLIDKLERTTSRLQSGDKITPGTLFQIYETLMTLREKIVEIRNLT</sequence>
<dbReference type="EMBL" id="DSJT01000023">
    <property type="protein sequence ID" value="HEF87541.1"/>
    <property type="molecule type" value="Genomic_DNA"/>
</dbReference>
<accession>A0A7C2FEL8</accession>
<comment type="caution">
    <text evidence="1">The sequence shown here is derived from an EMBL/GenBank/DDBJ whole genome shotgun (WGS) entry which is preliminary data.</text>
</comment>
<protein>
    <submittedName>
        <fullName evidence="1">Uncharacterized protein</fullName>
    </submittedName>
</protein>
<evidence type="ECO:0000313" key="1">
    <source>
        <dbReference type="EMBL" id="HEF87541.1"/>
    </source>
</evidence>
<gene>
    <name evidence="1" type="ORF">ENP55_04505</name>
</gene>
<name>A0A7C2FEL8_9CREN</name>
<dbReference type="AlphaFoldDB" id="A0A7C2FEL8"/>
<organism evidence="1">
    <name type="scientific">Thermosphaera aggregans</name>
    <dbReference type="NCBI Taxonomy" id="54254"/>
    <lineage>
        <taxon>Archaea</taxon>
        <taxon>Thermoproteota</taxon>
        <taxon>Thermoprotei</taxon>
        <taxon>Desulfurococcales</taxon>
        <taxon>Desulfurococcaceae</taxon>
        <taxon>Thermosphaera</taxon>
    </lineage>
</organism>
<proteinExistence type="predicted"/>
<reference evidence="1" key="1">
    <citation type="journal article" date="2020" name="mSystems">
        <title>Genome- and Community-Level Interaction Insights into Carbon Utilization and Element Cycling Functions of Hydrothermarchaeota in Hydrothermal Sediment.</title>
        <authorList>
            <person name="Zhou Z."/>
            <person name="Liu Y."/>
            <person name="Xu W."/>
            <person name="Pan J."/>
            <person name="Luo Z.H."/>
            <person name="Li M."/>
        </authorList>
    </citation>
    <scope>NUCLEOTIDE SEQUENCE [LARGE SCALE GENOMIC DNA]</scope>
    <source>
        <strain evidence="1">SpSt-23</strain>
    </source>
</reference>